<protein>
    <recommendedName>
        <fullName evidence="2">BTB domain-containing protein</fullName>
    </recommendedName>
</protein>
<dbReference type="EMBL" id="ML976700">
    <property type="protein sequence ID" value="KAF1970501.1"/>
    <property type="molecule type" value="Genomic_DNA"/>
</dbReference>
<organism evidence="3 4">
    <name type="scientific">Bimuria novae-zelandiae CBS 107.79</name>
    <dbReference type="NCBI Taxonomy" id="1447943"/>
    <lineage>
        <taxon>Eukaryota</taxon>
        <taxon>Fungi</taxon>
        <taxon>Dikarya</taxon>
        <taxon>Ascomycota</taxon>
        <taxon>Pezizomycotina</taxon>
        <taxon>Dothideomycetes</taxon>
        <taxon>Pleosporomycetidae</taxon>
        <taxon>Pleosporales</taxon>
        <taxon>Massarineae</taxon>
        <taxon>Didymosphaeriaceae</taxon>
        <taxon>Bimuria</taxon>
    </lineage>
</organism>
<dbReference type="CDD" id="cd18186">
    <property type="entry name" value="BTB_POZ_ZBTB_KLHL-like"/>
    <property type="match status" value="1"/>
</dbReference>
<keyword evidence="4" id="KW-1185">Reference proteome</keyword>
<dbReference type="PANTHER" id="PTHR47843">
    <property type="entry name" value="BTB DOMAIN-CONTAINING PROTEIN-RELATED"/>
    <property type="match status" value="1"/>
</dbReference>
<dbReference type="PROSITE" id="PS50097">
    <property type="entry name" value="BTB"/>
    <property type="match status" value="1"/>
</dbReference>
<dbReference type="SUPFAM" id="SSF54695">
    <property type="entry name" value="POZ domain"/>
    <property type="match status" value="1"/>
</dbReference>
<evidence type="ECO:0000313" key="4">
    <source>
        <dbReference type="Proteomes" id="UP000800036"/>
    </source>
</evidence>
<dbReference type="OrthoDB" id="194443at2759"/>
<accession>A0A6A5UZS2</accession>
<proteinExistence type="predicted"/>
<dbReference type="InterPro" id="IPR011333">
    <property type="entry name" value="SKP1/BTB/POZ_sf"/>
</dbReference>
<dbReference type="AlphaFoldDB" id="A0A6A5UZS2"/>
<reference evidence="3" key="1">
    <citation type="journal article" date="2020" name="Stud. Mycol.">
        <title>101 Dothideomycetes genomes: a test case for predicting lifestyles and emergence of pathogens.</title>
        <authorList>
            <person name="Haridas S."/>
            <person name="Albert R."/>
            <person name="Binder M."/>
            <person name="Bloem J."/>
            <person name="Labutti K."/>
            <person name="Salamov A."/>
            <person name="Andreopoulos B."/>
            <person name="Baker S."/>
            <person name="Barry K."/>
            <person name="Bills G."/>
            <person name="Bluhm B."/>
            <person name="Cannon C."/>
            <person name="Castanera R."/>
            <person name="Culley D."/>
            <person name="Daum C."/>
            <person name="Ezra D."/>
            <person name="Gonzalez J."/>
            <person name="Henrissat B."/>
            <person name="Kuo A."/>
            <person name="Liang C."/>
            <person name="Lipzen A."/>
            <person name="Lutzoni F."/>
            <person name="Magnuson J."/>
            <person name="Mondo S."/>
            <person name="Nolan M."/>
            <person name="Ohm R."/>
            <person name="Pangilinan J."/>
            <person name="Park H.-J."/>
            <person name="Ramirez L."/>
            <person name="Alfaro M."/>
            <person name="Sun H."/>
            <person name="Tritt A."/>
            <person name="Yoshinaga Y."/>
            <person name="Zwiers L.-H."/>
            <person name="Turgeon B."/>
            <person name="Goodwin S."/>
            <person name="Spatafora J."/>
            <person name="Crous P."/>
            <person name="Grigoriev I."/>
        </authorList>
    </citation>
    <scope>NUCLEOTIDE SEQUENCE</scope>
    <source>
        <strain evidence="3">CBS 107.79</strain>
    </source>
</reference>
<evidence type="ECO:0000256" key="1">
    <source>
        <dbReference type="SAM" id="MobiDB-lite"/>
    </source>
</evidence>
<feature type="region of interest" description="Disordered" evidence="1">
    <location>
        <begin position="35"/>
        <end position="66"/>
    </location>
</feature>
<evidence type="ECO:0000259" key="2">
    <source>
        <dbReference type="PROSITE" id="PS50097"/>
    </source>
</evidence>
<feature type="compositionally biased region" description="Low complexity" evidence="1">
    <location>
        <begin position="37"/>
        <end position="46"/>
    </location>
</feature>
<dbReference type="PANTHER" id="PTHR47843:SF2">
    <property type="entry name" value="BTB DOMAIN-CONTAINING PROTEIN"/>
    <property type="match status" value="1"/>
</dbReference>
<sequence>MPTSSVDSPGLSSSPFEVSQLHDYASMVTPRPSSRITVVIPSSRPRSVPKPPTVRPPRKEGAPKPSALAAGAIATVEVGPNAKKYNVHKALLVHHSEYFAKALTGSWTEAQTGVVKLDDLEEDTSYVLANRLLVDEFQRHANVAVVAQVWTPYVNMPGFCTAFQYAFKHIQAERTILQLFIDTYCQRGPGTSDLVKYRDLEEDLPAAFLRRVIHSHREVRFDSDVITSRGRYGGVCYVEHGEGQGECQKVHMTWDKKSGLGTFRAS</sequence>
<dbReference type="InterPro" id="IPR000210">
    <property type="entry name" value="BTB/POZ_dom"/>
</dbReference>
<dbReference type="Gene3D" id="3.30.710.10">
    <property type="entry name" value="Potassium Channel Kv1.1, Chain A"/>
    <property type="match status" value="1"/>
</dbReference>
<dbReference type="Proteomes" id="UP000800036">
    <property type="component" value="Unassembled WGS sequence"/>
</dbReference>
<name>A0A6A5UZS2_9PLEO</name>
<feature type="domain" description="BTB" evidence="2">
    <location>
        <begin position="72"/>
        <end position="141"/>
    </location>
</feature>
<gene>
    <name evidence="3" type="ORF">BU23DRAFT_570673</name>
</gene>
<evidence type="ECO:0000313" key="3">
    <source>
        <dbReference type="EMBL" id="KAF1970501.1"/>
    </source>
</evidence>